<dbReference type="GO" id="GO:0031965">
    <property type="term" value="C:nuclear membrane"/>
    <property type="evidence" value="ECO:0007669"/>
    <property type="project" value="UniProtKB-UniRule"/>
</dbReference>
<dbReference type="InterPro" id="IPR011502">
    <property type="entry name" value="Nucleoporin_Nup85"/>
</dbReference>
<keyword evidence="4 9" id="KW-0509">mRNA transport</keyword>
<evidence type="ECO:0000256" key="9">
    <source>
        <dbReference type="RuleBase" id="RU365073"/>
    </source>
</evidence>
<keyword evidence="6 9" id="KW-0811">Translocation</keyword>
<evidence type="ECO:0000256" key="6">
    <source>
        <dbReference type="ARBA" id="ARBA00023010"/>
    </source>
</evidence>
<dbReference type="AlphaFoldDB" id="A0A5J4NJL2"/>
<keyword evidence="3 9" id="KW-0813">Transport</keyword>
<accession>A0A5J4NJL2</accession>
<keyword evidence="9" id="KW-0472">Membrane</keyword>
<organism evidence="10 11">
    <name type="scientific">Paragonimus westermani</name>
    <dbReference type="NCBI Taxonomy" id="34504"/>
    <lineage>
        <taxon>Eukaryota</taxon>
        <taxon>Metazoa</taxon>
        <taxon>Spiralia</taxon>
        <taxon>Lophotrochozoa</taxon>
        <taxon>Platyhelminthes</taxon>
        <taxon>Trematoda</taxon>
        <taxon>Digenea</taxon>
        <taxon>Plagiorchiida</taxon>
        <taxon>Troglotremata</taxon>
        <taxon>Troglotrematidae</taxon>
        <taxon>Paragonimus</taxon>
    </lineage>
</organism>
<evidence type="ECO:0000313" key="10">
    <source>
        <dbReference type="EMBL" id="KAA3675722.1"/>
    </source>
</evidence>
<keyword evidence="5 9" id="KW-0653">Protein transport</keyword>
<sequence length="785" mass="87104">MEGTLFVDSSGLLGHCWGSGNRLLVYSRPECVKPGSSQAAPIHEVRCGGVFMSCNEFTRRLAKTSFDIFCAVQKNTDPERCFTFSMQYRAALAVCSQEILQFLKLYEDAVEAKIMHLTAQYNLIQRLELIWHLAELVFIRAFPSGHLAYNLCSWFHVQSQEAADDARILIEKASRPQAPQLDSRVCAEEDARFWPTVLSLVLQARPHEAASVLALHSHANSRGLRSLRQLLIAMPIASHTRSKGSWNKCGAAFSQAWNYWQSECNRRLSSGEFEHAGRDPESTRGMKLILSILAGAPSVWEDPMIVQATGGSQAWYFRFVSFLFYTDQLVTVDGLSGQLDRWLSNNAIPEPESGLDKVVDILVKNIFRLDFQSFFYAASERLVDNWWFVAHFTNLLHRAYPDVLFCSANTSMPSKMEENDCQLSVTRQSGSHFAPVLPDYFLVAYVESLASDTSLLSIALGYLDYCETGRQRQSTLLLIHANPVSTRATNWFVGQANSRGLHSTSEQLCRLAARRLIPLVFQESYDQSLSSLLPSCAALGWALAARDYCVVNRLAEITLARDDGLHTDVAATCPRLSIEIAEMAAIVLGFFSDQTCGDSSSAKPTSQLAKDSNKLCFSPELAFLVRYAELQQCFNDGDVSSAVDRVIDLLVTSSGSSSSVSAMEHPAKSCLSFGGCSRISMRLRFRLLAEIRHLLGKHCIRRDQVELLIAALIDLRCDFQANLDGLSDKLSTVLSRLHVLLARELASTFLSPNSTDTVASSSEVFISPAHAGLAIVVYRDSLTIE</sequence>
<proteinExistence type="inferred from homology"/>
<dbReference type="PANTHER" id="PTHR13373">
    <property type="entry name" value="FROUNT PROTEIN-RELATED"/>
    <property type="match status" value="1"/>
</dbReference>
<evidence type="ECO:0000256" key="7">
    <source>
        <dbReference type="ARBA" id="ARBA00023132"/>
    </source>
</evidence>
<evidence type="ECO:0000313" key="11">
    <source>
        <dbReference type="Proteomes" id="UP000324629"/>
    </source>
</evidence>
<keyword evidence="11" id="KW-1185">Reference proteome</keyword>
<keyword evidence="8 9" id="KW-0539">Nucleus</keyword>
<evidence type="ECO:0000256" key="8">
    <source>
        <dbReference type="ARBA" id="ARBA00023242"/>
    </source>
</evidence>
<evidence type="ECO:0000256" key="3">
    <source>
        <dbReference type="ARBA" id="ARBA00022448"/>
    </source>
</evidence>
<evidence type="ECO:0000256" key="2">
    <source>
        <dbReference type="ARBA" id="ARBA00005573"/>
    </source>
</evidence>
<reference evidence="10 11" key="1">
    <citation type="journal article" date="2019" name="Gigascience">
        <title>Whole-genome sequence of the oriental lung fluke Paragonimus westermani.</title>
        <authorList>
            <person name="Oey H."/>
            <person name="Zakrzewski M."/>
            <person name="Narain K."/>
            <person name="Devi K.R."/>
            <person name="Agatsuma T."/>
            <person name="Nawaratna S."/>
            <person name="Gobert G.N."/>
            <person name="Jones M.K."/>
            <person name="Ragan M.A."/>
            <person name="McManus D.P."/>
            <person name="Krause L."/>
        </authorList>
    </citation>
    <scope>NUCLEOTIDE SEQUENCE [LARGE SCALE GENOMIC DNA]</scope>
    <source>
        <strain evidence="10 11">IND2009</strain>
    </source>
</reference>
<evidence type="ECO:0000256" key="4">
    <source>
        <dbReference type="ARBA" id="ARBA00022816"/>
    </source>
</evidence>
<dbReference type="Pfam" id="PF07575">
    <property type="entry name" value="Nucleopor_Nup85"/>
    <property type="match status" value="1"/>
</dbReference>
<dbReference type="EMBL" id="QNGE01002358">
    <property type="protein sequence ID" value="KAA3675722.1"/>
    <property type="molecule type" value="Genomic_DNA"/>
</dbReference>
<dbReference type="GO" id="GO:0017056">
    <property type="term" value="F:structural constituent of nuclear pore"/>
    <property type="evidence" value="ECO:0007669"/>
    <property type="project" value="TreeGrafter"/>
</dbReference>
<dbReference type="PANTHER" id="PTHR13373:SF21">
    <property type="entry name" value="NUCLEAR PORE COMPLEX PROTEIN NUP85"/>
    <property type="match status" value="1"/>
</dbReference>
<comment type="subcellular location">
    <subcellularLocation>
        <location evidence="1 9">Nucleus</location>
        <location evidence="1 9">Nuclear pore complex</location>
    </subcellularLocation>
</comment>
<dbReference type="GO" id="GO:0006606">
    <property type="term" value="P:protein import into nucleus"/>
    <property type="evidence" value="ECO:0007669"/>
    <property type="project" value="TreeGrafter"/>
</dbReference>
<dbReference type="GO" id="GO:0006406">
    <property type="term" value="P:mRNA export from nucleus"/>
    <property type="evidence" value="ECO:0007669"/>
    <property type="project" value="TreeGrafter"/>
</dbReference>
<gene>
    <name evidence="10" type="ORF">DEA37_0010423</name>
</gene>
<keyword evidence="7 9" id="KW-0906">Nuclear pore complex</keyword>
<comment type="subunit">
    <text evidence="9">Component of the nuclear pore complex (NPC).</text>
</comment>
<comment type="function">
    <text evidence="9">Functions as a component of the nuclear pore complex (NPC).</text>
</comment>
<dbReference type="GO" id="GO:0045893">
    <property type="term" value="P:positive regulation of DNA-templated transcription"/>
    <property type="evidence" value="ECO:0007669"/>
    <property type="project" value="TreeGrafter"/>
</dbReference>
<protein>
    <recommendedName>
        <fullName evidence="9">Nuclear pore complex protein Nup85</fullName>
    </recommendedName>
</protein>
<comment type="similarity">
    <text evidence="2 9">Belongs to the nucleoporin Nup85 family.</text>
</comment>
<evidence type="ECO:0000256" key="5">
    <source>
        <dbReference type="ARBA" id="ARBA00022927"/>
    </source>
</evidence>
<dbReference type="Proteomes" id="UP000324629">
    <property type="component" value="Unassembled WGS sequence"/>
</dbReference>
<evidence type="ECO:0000256" key="1">
    <source>
        <dbReference type="ARBA" id="ARBA00004567"/>
    </source>
</evidence>
<comment type="caution">
    <text evidence="10">The sequence shown here is derived from an EMBL/GenBank/DDBJ whole genome shotgun (WGS) entry which is preliminary data.</text>
</comment>
<name>A0A5J4NJL2_9TREM</name>
<dbReference type="GO" id="GO:0031080">
    <property type="term" value="C:nuclear pore outer ring"/>
    <property type="evidence" value="ECO:0007669"/>
    <property type="project" value="TreeGrafter"/>
</dbReference>